<dbReference type="Proteomes" id="UP000187367">
    <property type="component" value="Unassembled WGS sequence"/>
</dbReference>
<feature type="domain" description="Transposase DDE" evidence="1">
    <location>
        <begin position="2"/>
        <end position="56"/>
    </location>
</feature>
<organism evidence="2 3">
    <name type="scientific">Bacillus swezeyi</name>
    <dbReference type="NCBI Taxonomy" id="1925020"/>
    <lineage>
        <taxon>Bacteria</taxon>
        <taxon>Bacillati</taxon>
        <taxon>Bacillota</taxon>
        <taxon>Bacilli</taxon>
        <taxon>Bacillales</taxon>
        <taxon>Bacillaceae</taxon>
        <taxon>Bacillus</taxon>
    </lineage>
</organism>
<gene>
    <name evidence="2" type="ORF">BW143_13855</name>
</gene>
<name>A0A1R1RZQ4_9BACI</name>
<evidence type="ECO:0000259" key="1">
    <source>
        <dbReference type="Pfam" id="PF13751"/>
    </source>
</evidence>
<accession>A0A1R1QIM2</accession>
<dbReference type="InterPro" id="IPR025668">
    <property type="entry name" value="Tnp_DDE_dom"/>
</dbReference>
<evidence type="ECO:0000313" key="2">
    <source>
        <dbReference type="EMBL" id="OMI04532.1"/>
    </source>
</evidence>
<dbReference type="EMBL" id="MTJL01000026">
    <property type="protein sequence ID" value="OMI04532.1"/>
    <property type="molecule type" value="Genomic_DNA"/>
</dbReference>
<keyword evidence="3" id="KW-1185">Reference proteome</keyword>
<comment type="caution">
    <text evidence="2">The sequence shown here is derived from an EMBL/GenBank/DDBJ whole genome shotgun (WGS) entry which is preliminary data.</text>
</comment>
<reference evidence="2 3" key="1">
    <citation type="submission" date="2017-01" db="EMBL/GenBank/DDBJ databases">
        <title>Bacillus phylogenomics.</title>
        <authorList>
            <person name="Dunlap C."/>
        </authorList>
    </citation>
    <scope>NUCLEOTIDE SEQUENCE [LARGE SCALE GENOMIC DNA]</scope>
    <source>
        <strain evidence="2 3">NRRL B-41282</strain>
    </source>
</reference>
<dbReference type="AlphaFoldDB" id="A0A1R1RZQ4"/>
<sequence length="99" mass="11323">MSSEEGYLLSVQRMYEPESVFGQIKNNRGFRRFLLQCLQKVSLEVGWLSLAHNLTKKLLMGQSLSASSQKETKLTPFTSVYFSGVNQLRITYDFFGGFL</sequence>
<evidence type="ECO:0000313" key="3">
    <source>
        <dbReference type="Proteomes" id="UP000187367"/>
    </source>
</evidence>
<accession>A0A1R1RZQ4</accession>
<protein>
    <recommendedName>
        <fullName evidence="1">Transposase DDE domain-containing protein</fullName>
    </recommendedName>
</protein>
<proteinExistence type="predicted"/>
<dbReference type="Pfam" id="PF13751">
    <property type="entry name" value="DDE_Tnp_1_6"/>
    <property type="match status" value="1"/>
</dbReference>